<evidence type="ECO:0008006" key="3">
    <source>
        <dbReference type="Google" id="ProtNLM"/>
    </source>
</evidence>
<reference evidence="1 2" key="1">
    <citation type="submission" date="2018-06" db="EMBL/GenBank/DDBJ databases">
        <authorList>
            <person name="Strepis N."/>
        </authorList>
    </citation>
    <scope>NUCLEOTIDE SEQUENCE [LARGE SCALE GENOMIC DNA]</scope>
    <source>
        <strain evidence="1">LUCI</strain>
    </source>
</reference>
<protein>
    <recommendedName>
        <fullName evidence="3">N-acetylmuramoyl-L-alanine amidase</fullName>
    </recommendedName>
</protein>
<keyword evidence="2" id="KW-1185">Reference proteome</keyword>
<dbReference type="SUPFAM" id="SSF53187">
    <property type="entry name" value="Zn-dependent exopeptidases"/>
    <property type="match status" value="1"/>
</dbReference>
<dbReference type="Proteomes" id="UP000277811">
    <property type="component" value="Unassembled WGS sequence"/>
</dbReference>
<name>A0A498R495_9FIRM</name>
<dbReference type="AlphaFoldDB" id="A0A498R495"/>
<proteinExistence type="predicted"/>
<accession>A0A498R495</accession>
<dbReference type="EMBL" id="UPPP01000052">
    <property type="protein sequence ID" value="VBB05092.1"/>
    <property type="molecule type" value="Genomic_DNA"/>
</dbReference>
<sequence length="39" mass="4361">MAFLSNAEEAVLLGDPIWQDRYARAIARGITDYFKDEGG</sequence>
<evidence type="ECO:0000313" key="2">
    <source>
        <dbReference type="Proteomes" id="UP000277811"/>
    </source>
</evidence>
<evidence type="ECO:0000313" key="1">
    <source>
        <dbReference type="EMBL" id="VBB05092.1"/>
    </source>
</evidence>
<organism evidence="1 2">
    <name type="scientific">Lucifera butyrica</name>
    <dbReference type="NCBI Taxonomy" id="1351585"/>
    <lineage>
        <taxon>Bacteria</taxon>
        <taxon>Bacillati</taxon>
        <taxon>Bacillota</taxon>
        <taxon>Negativicutes</taxon>
        <taxon>Veillonellales</taxon>
        <taxon>Veillonellaceae</taxon>
        <taxon>Lucifera</taxon>
    </lineage>
</organism>
<gene>
    <name evidence="1" type="ORF">LUCI_0298</name>
</gene>
<dbReference type="Gene3D" id="3.40.630.40">
    <property type="entry name" value="Zn-dependent exopeptidases"/>
    <property type="match status" value="1"/>
</dbReference>